<dbReference type="GO" id="GO:0005634">
    <property type="term" value="C:nucleus"/>
    <property type="evidence" value="ECO:0007669"/>
    <property type="project" value="UniProtKB-SubCell"/>
</dbReference>
<dbReference type="GO" id="GO:0002181">
    <property type="term" value="P:cytoplasmic translation"/>
    <property type="evidence" value="ECO:0007669"/>
    <property type="project" value="TreeGrafter"/>
</dbReference>
<dbReference type="GO" id="GO:0003729">
    <property type="term" value="F:mRNA binding"/>
    <property type="evidence" value="ECO:0007669"/>
    <property type="project" value="TreeGrafter"/>
</dbReference>
<accession>A0AAV5RE80</accession>
<dbReference type="GO" id="GO:0005829">
    <property type="term" value="C:cytosol"/>
    <property type="evidence" value="ECO:0007669"/>
    <property type="project" value="TreeGrafter"/>
</dbReference>
<dbReference type="EMBL" id="BTGC01000003">
    <property type="protein sequence ID" value="GMM49700.1"/>
    <property type="molecule type" value="Genomic_DNA"/>
</dbReference>
<evidence type="ECO:0000256" key="12">
    <source>
        <dbReference type="PROSITE-ProRule" id="PRU00723"/>
    </source>
</evidence>
<evidence type="ECO:0000256" key="13">
    <source>
        <dbReference type="SAM" id="Coils"/>
    </source>
</evidence>
<keyword evidence="9 12" id="KW-0862">Zinc</keyword>
<dbReference type="FunFam" id="4.10.1000.10:FF:000050">
    <property type="entry name" value="AGAP008634-PA"/>
    <property type="match status" value="1"/>
</dbReference>
<evidence type="ECO:0000256" key="2">
    <source>
        <dbReference type="ARBA" id="ARBA00004496"/>
    </source>
</evidence>
<feature type="domain" description="C3H1-type" evidence="15">
    <location>
        <begin position="162"/>
        <end position="200"/>
    </location>
</feature>
<evidence type="ECO:0000256" key="4">
    <source>
        <dbReference type="ARBA" id="ARBA00015073"/>
    </source>
</evidence>
<dbReference type="InterPro" id="IPR000571">
    <property type="entry name" value="Znf_CCCH"/>
</dbReference>
<keyword evidence="11" id="KW-0539">Nucleus</keyword>
<proteinExistence type="inferred from homology"/>
<feature type="compositionally biased region" description="Basic and acidic residues" evidence="14">
    <location>
        <begin position="1"/>
        <end position="11"/>
    </location>
</feature>
<evidence type="ECO:0000259" key="15">
    <source>
        <dbReference type="PROSITE" id="PS50103"/>
    </source>
</evidence>
<protein>
    <recommendedName>
        <fullName evidence="4">Zinc finger CCCH domain-containing protein 15</fullName>
    </recommendedName>
</protein>
<evidence type="ECO:0000256" key="10">
    <source>
        <dbReference type="ARBA" id="ARBA00023054"/>
    </source>
</evidence>
<dbReference type="Pfam" id="PF16543">
    <property type="entry name" value="DFRP_C"/>
    <property type="match status" value="1"/>
</dbReference>
<dbReference type="PANTHER" id="PTHR12681:SF0">
    <property type="entry name" value="ZINC FINGER CCCH DOMAIN-CONTAINING PROTEIN 15"/>
    <property type="match status" value="1"/>
</dbReference>
<evidence type="ECO:0000256" key="5">
    <source>
        <dbReference type="ARBA" id="ARBA00022490"/>
    </source>
</evidence>
<feature type="zinc finger region" description="C3H1-type" evidence="12">
    <location>
        <begin position="162"/>
        <end position="200"/>
    </location>
</feature>
<feature type="coiled-coil region" evidence="13">
    <location>
        <begin position="44"/>
        <end position="76"/>
    </location>
</feature>
<comment type="subcellular location">
    <subcellularLocation>
        <location evidence="2">Cytoplasm</location>
    </subcellularLocation>
    <subcellularLocation>
        <location evidence="1">Nucleus</location>
    </subcellularLocation>
</comment>
<evidence type="ECO:0000313" key="16">
    <source>
        <dbReference type="EMBL" id="GMM49700.1"/>
    </source>
</evidence>
<dbReference type="Gene3D" id="6.20.400.10">
    <property type="match status" value="1"/>
</dbReference>
<keyword evidence="6 12" id="KW-0479">Metal-binding</keyword>
<dbReference type="Pfam" id="PF00642">
    <property type="entry name" value="zf-CCCH"/>
    <property type="match status" value="1"/>
</dbReference>
<evidence type="ECO:0000256" key="8">
    <source>
        <dbReference type="ARBA" id="ARBA00022771"/>
    </source>
</evidence>
<sequence>MAKKGQKEKPKTSKSTVDKTFGMKNKNKSSRVQQYVKQVESQSADAVAAKKKAAENERKAAEKKAAEAAKAEARALFASTVVAQKIEVGVDPKSVVCAYFKQGLCNKGSKCRFSHDLSVERKGEKRDLYSDERAEKTADTMDKWDDEKLQKVILSKHGNPKTTTDKICKFFIEAVENGKYGWFWVCPNGGDTCKYRHSLPPGFKLKTKEEERMERQALANAPKITLEEFIETEKLKLPKERTPITLESFTKWKQEFNLKREKERAEEDSKTRKVLSGKQLLDSGKFSAIDADSDDEGDVWDLKALRKETELAKEKQEQLDAEKFNSQPIAV</sequence>
<evidence type="ECO:0000256" key="1">
    <source>
        <dbReference type="ARBA" id="ARBA00004123"/>
    </source>
</evidence>
<keyword evidence="5" id="KW-0963">Cytoplasm</keyword>
<dbReference type="SUPFAM" id="SSF90229">
    <property type="entry name" value="CCCH zinc finger"/>
    <property type="match status" value="1"/>
</dbReference>
<evidence type="ECO:0000256" key="14">
    <source>
        <dbReference type="SAM" id="MobiDB-lite"/>
    </source>
</evidence>
<dbReference type="Proteomes" id="UP001362899">
    <property type="component" value="Unassembled WGS sequence"/>
</dbReference>
<evidence type="ECO:0000256" key="3">
    <source>
        <dbReference type="ARBA" id="ARBA00010043"/>
    </source>
</evidence>
<dbReference type="PANTHER" id="PTHR12681">
    <property type="entry name" value="ZINC FINGER-CONTAINING PROTEIN P48ZNF"/>
    <property type="match status" value="1"/>
</dbReference>
<dbReference type="AlphaFoldDB" id="A0AAV5RE80"/>
<name>A0AAV5RE80_STABA</name>
<evidence type="ECO:0000256" key="11">
    <source>
        <dbReference type="ARBA" id="ARBA00023242"/>
    </source>
</evidence>
<evidence type="ECO:0000256" key="6">
    <source>
        <dbReference type="ARBA" id="ARBA00022723"/>
    </source>
</evidence>
<dbReference type="InterPro" id="IPR032378">
    <property type="entry name" value="ZC3H15/TMA46_C"/>
</dbReference>
<dbReference type="GO" id="GO:0008270">
    <property type="term" value="F:zinc ion binding"/>
    <property type="evidence" value="ECO:0007669"/>
    <property type="project" value="UniProtKB-KW"/>
</dbReference>
<dbReference type="PROSITE" id="PS50103">
    <property type="entry name" value="ZF_C3H1"/>
    <property type="match status" value="2"/>
</dbReference>
<gene>
    <name evidence="16" type="ORF">DASB73_006580</name>
</gene>
<organism evidence="16 17">
    <name type="scientific">Starmerella bacillaris</name>
    <name type="common">Yeast</name>
    <name type="synonym">Candida zemplinina</name>
    <dbReference type="NCBI Taxonomy" id="1247836"/>
    <lineage>
        <taxon>Eukaryota</taxon>
        <taxon>Fungi</taxon>
        <taxon>Dikarya</taxon>
        <taxon>Ascomycota</taxon>
        <taxon>Saccharomycotina</taxon>
        <taxon>Dipodascomycetes</taxon>
        <taxon>Dipodascales</taxon>
        <taxon>Trichomonascaceae</taxon>
        <taxon>Starmerella</taxon>
    </lineage>
</organism>
<keyword evidence="17" id="KW-1185">Reference proteome</keyword>
<comment type="similarity">
    <text evidence="3">Belongs to the ZC3H15/TMA46 family.</text>
</comment>
<evidence type="ECO:0000256" key="9">
    <source>
        <dbReference type="ARBA" id="ARBA00022833"/>
    </source>
</evidence>
<reference evidence="16 17" key="1">
    <citation type="journal article" date="2023" name="Elife">
        <title>Identification of key yeast species and microbe-microbe interactions impacting larval growth of Drosophila in the wild.</title>
        <authorList>
            <person name="Mure A."/>
            <person name="Sugiura Y."/>
            <person name="Maeda R."/>
            <person name="Honda K."/>
            <person name="Sakurai N."/>
            <person name="Takahashi Y."/>
            <person name="Watada M."/>
            <person name="Katoh T."/>
            <person name="Gotoh A."/>
            <person name="Gotoh Y."/>
            <person name="Taniguchi I."/>
            <person name="Nakamura K."/>
            <person name="Hayashi T."/>
            <person name="Katayama T."/>
            <person name="Uemura T."/>
            <person name="Hattori Y."/>
        </authorList>
    </citation>
    <scope>NUCLEOTIDE SEQUENCE [LARGE SCALE GENOMIC DNA]</scope>
    <source>
        <strain evidence="16 17">SB-73</strain>
    </source>
</reference>
<feature type="zinc finger region" description="C3H1-type" evidence="12">
    <location>
        <begin position="91"/>
        <end position="118"/>
    </location>
</feature>
<evidence type="ECO:0000256" key="7">
    <source>
        <dbReference type="ARBA" id="ARBA00022737"/>
    </source>
</evidence>
<keyword evidence="10 13" id="KW-0175">Coiled coil</keyword>
<keyword evidence="8 12" id="KW-0863">Zinc-finger</keyword>
<keyword evidence="7" id="KW-0677">Repeat</keyword>
<dbReference type="Gene3D" id="4.10.1000.10">
    <property type="entry name" value="Zinc finger, CCCH-type"/>
    <property type="match status" value="1"/>
</dbReference>
<dbReference type="SMART" id="SM00356">
    <property type="entry name" value="ZnF_C3H1"/>
    <property type="match status" value="2"/>
</dbReference>
<feature type="region of interest" description="Disordered" evidence="14">
    <location>
        <begin position="1"/>
        <end position="37"/>
    </location>
</feature>
<comment type="caution">
    <text evidence="16">The sequence shown here is derived from an EMBL/GenBank/DDBJ whole genome shotgun (WGS) entry which is preliminary data.</text>
</comment>
<feature type="domain" description="C3H1-type" evidence="15">
    <location>
        <begin position="91"/>
        <end position="118"/>
    </location>
</feature>
<evidence type="ECO:0000313" key="17">
    <source>
        <dbReference type="Proteomes" id="UP001362899"/>
    </source>
</evidence>
<dbReference type="InterPro" id="IPR036855">
    <property type="entry name" value="Znf_CCCH_sf"/>
</dbReference>